<dbReference type="AlphaFoldDB" id="S9URE9"/>
<evidence type="ECO:0000313" key="7">
    <source>
        <dbReference type="Proteomes" id="UP000015354"/>
    </source>
</evidence>
<organism evidence="5 7">
    <name type="scientific">Strigomonas culicis</name>
    <dbReference type="NCBI Taxonomy" id="28005"/>
    <lineage>
        <taxon>Eukaryota</taxon>
        <taxon>Discoba</taxon>
        <taxon>Euglenozoa</taxon>
        <taxon>Kinetoplastea</taxon>
        <taxon>Metakinetoplastina</taxon>
        <taxon>Trypanosomatida</taxon>
        <taxon>Trypanosomatidae</taxon>
        <taxon>Strigomonadinae</taxon>
        <taxon>Strigomonas</taxon>
    </lineage>
</organism>
<sequence length="547" mass="59870">MGGHSKKSGKGGGGGGRHNDHKKKTLKKDLGVPDLKKVSQQLAQTAQRRSHSIFSLKPATAGGGGGASAAGQAPLSADPLKGKHLFGSGPLPRRGDRHGQVHQGVQRLYNQHMKQQQQQPALTEEEQLAERRRQMSVLALRTAEQAHHYDAPFLGGDAEGYATTPYEQLVLDGSGGRAATVDDVDQRDRDHSLRRFFKEFQKTIESCDVLLQVLDARDPAGCRLSKLEQTVRSLYGEDKKHIVLVLNKVDLLPAKEVLDAWLYHYEQQEHVLCVPFSATTKGGQAEFYIANLFKKLRQLARSGETGERKAIVVGVIGYPNVGKSSIINALKRKHVVGVGNTPGFTTGNTEVELRADVRVMDCPGVVLPGEDKGDVVLRNAVNVHNLVNPFAPVQRLLERCATAAVTTASHFDAQQGEATAPAQVPVHPLSLFYQIGTFDPCDAMDFIRQVGLRRGRIGKGGHVDEEGTARMILSDWNDGRIQYYTLPPVVDAFFHSDTFKVSKQGSMRNYKEEAPTLVEEAAAGITIDGLPSFQLYVPDGTDSRRKR</sequence>
<dbReference type="InterPro" id="IPR006073">
    <property type="entry name" value="GTP-bd"/>
</dbReference>
<evidence type="ECO:0000313" key="5">
    <source>
        <dbReference type="EMBL" id="EPY31389.1"/>
    </source>
</evidence>
<reference evidence="5 7" key="1">
    <citation type="journal article" date="2013" name="PLoS ONE">
        <title>Predicting the Proteins of Angomonas deanei, Strigomonas culicis and Their Respective Endosymbionts Reveals New Aspects of the Trypanosomatidae Family.</title>
        <authorList>
            <person name="Motta M.C."/>
            <person name="Martins A.C."/>
            <person name="de Souza S.S."/>
            <person name="Catta-Preta C.M."/>
            <person name="Silva R."/>
            <person name="Klein C.C."/>
            <person name="de Almeida L.G."/>
            <person name="de Lima Cunha O."/>
            <person name="Ciapina L.P."/>
            <person name="Brocchi M."/>
            <person name="Colabardini A.C."/>
            <person name="de Araujo Lima B."/>
            <person name="Machado C.R."/>
            <person name="de Almeida Soares C.M."/>
            <person name="Probst C.M."/>
            <person name="de Menezes C.B."/>
            <person name="Thompson C.E."/>
            <person name="Bartholomeu D.C."/>
            <person name="Gradia D.F."/>
            <person name="Pavoni D.P."/>
            <person name="Grisard E.C."/>
            <person name="Fantinatti-Garboggini F."/>
            <person name="Marchini F.K."/>
            <person name="Rodrigues-Luiz G.F."/>
            <person name="Wagner G."/>
            <person name="Goldman G.H."/>
            <person name="Fietto J.L."/>
            <person name="Elias M.C."/>
            <person name="Goldman M.H."/>
            <person name="Sagot M.F."/>
            <person name="Pereira M."/>
            <person name="Stoco P.H."/>
            <person name="de Mendonca-Neto R.P."/>
            <person name="Teixeira S.M."/>
            <person name="Maciel T.E."/>
            <person name="de Oliveira Mendes T.A."/>
            <person name="Urmenyi T.P."/>
            <person name="de Souza W."/>
            <person name="Schenkman S."/>
            <person name="de Vasconcelos A.T."/>
        </authorList>
    </citation>
    <scope>NUCLEOTIDE SEQUENCE [LARGE SCALE GENOMIC DNA]</scope>
</reference>
<dbReference type="InterPro" id="IPR030378">
    <property type="entry name" value="G_CP_dom"/>
</dbReference>
<name>S9URE9_9TRYP</name>
<comment type="caution">
    <text evidence="5">The sequence shown here is derived from an EMBL/GenBank/DDBJ whole genome shotgun (WGS) entry which is preliminary data.</text>
</comment>
<dbReference type="OrthoDB" id="10266128at2759"/>
<reference evidence="5" key="2">
    <citation type="submission" date="2013-03" db="EMBL/GenBank/DDBJ databases">
        <authorList>
            <person name="Motta M.C.M."/>
            <person name="Martins A.C.A."/>
            <person name="Preta C.M.C.C."/>
            <person name="Silva R."/>
            <person name="de Souza S.S."/>
            <person name="Klein C.C."/>
            <person name="de Almeida L.G.P."/>
            <person name="Cunha O.L."/>
            <person name="Colabardini A.C."/>
            <person name="Lima B.A."/>
            <person name="Machado C.R."/>
            <person name="Soares C.M.A."/>
            <person name="de Menezes C.B.A."/>
            <person name="Bartolomeu D.C."/>
            <person name="Grisard E.C."/>
            <person name="Fantinatti-Garboggini F."/>
            <person name="Rodrigues-Luiz G.F."/>
            <person name="Wagner G."/>
            <person name="Goldman G.H."/>
            <person name="Fietto J.L.R."/>
            <person name="Ciapina L.P."/>
            <person name="Brocchi M."/>
            <person name="Elias M.C."/>
            <person name="Goldman M.H.S."/>
            <person name="Sagot M.-F."/>
            <person name="Pereira M."/>
            <person name="Stoco P.H."/>
            <person name="Teixeira S.M.R."/>
            <person name="de Mendonca-Neto R.P."/>
            <person name="Maciel T.E.F."/>
            <person name="Mendes T.A.O."/>
            <person name="Urmenyi T.P."/>
            <person name="Teixeira M.M.G."/>
            <person name="de Camargo E.F.P."/>
            <person name="de Sousa W."/>
            <person name="Schenkman S."/>
            <person name="de Vasconcelos A.T.R."/>
        </authorList>
    </citation>
    <scope>NUCLEOTIDE SEQUENCE</scope>
</reference>
<dbReference type="Pfam" id="PF01926">
    <property type="entry name" value="MMR_HSR1"/>
    <property type="match status" value="1"/>
</dbReference>
<keyword evidence="2" id="KW-0342">GTP-binding</keyword>
<evidence type="ECO:0000313" key="6">
    <source>
        <dbReference type="EMBL" id="EPY33544.1"/>
    </source>
</evidence>
<dbReference type="EMBL" id="ATMH01002165">
    <property type="protein sequence ID" value="EPY33544.1"/>
    <property type="molecule type" value="Genomic_DNA"/>
</dbReference>
<dbReference type="Gene3D" id="1.10.1580.10">
    <property type="match status" value="1"/>
</dbReference>
<dbReference type="InterPro" id="IPR050755">
    <property type="entry name" value="TRAFAC_YlqF/YawG_RiboMat"/>
</dbReference>
<evidence type="ECO:0000256" key="1">
    <source>
        <dbReference type="ARBA" id="ARBA00022741"/>
    </source>
</evidence>
<feature type="domain" description="CP-type G" evidence="4">
    <location>
        <begin position="197"/>
        <end position="368"/>
    </location>
</feature>
<dbReference type="GO" id="GO:0005730">
    <property type="term" value="C:nucleolus"/>
    <property type="evidence" value="ECO:0007669"/>
    <property type="project" value="TreeGrafter"/>
</dbReference>
<keyword evidence="7" id="KW-1185">Reference proteome</keyword>
<dbReference type="InterPro" id="IPR023179">
    <property type="entry name" value="GTP-bd_ortho_bundle_sf"/>
</dbReference>
<proteinExistence type="predicted"/>
<protein>
    <submittedName>
        <fullName evidence="5">Nuclear GTP-binding protein</fullName>
    </submittedName>
</protein>
<keyword evidence="1" id="KW-0547">Nucleotide-binding</keyword>
<dbReference type="EMBL" id="ATMH01003480">
    <property type="protein sequence ID" value="EPY31389.1"/>
    <property type="molecule type" value="Genomic_DNA"/>
</dbReference>
<dbReference type="InterPro" id="IPR027417">
    <property type="entry name" value="P-loop_NTPase"/>
</dbReference>
<evidence type="ECO:0000256" key="3">
    <source>
        <dbReference type="SAM" id="MobiDB-lite"/>
    </source>
</evidence>
<feature type="region of interest" description="Disordered" evidence="3">
    <location>
        <begin position="1"/>
        <end position="98"/>
    </location>
</feature>
<dbReference type="Proteomes" id="UP000015354">
    <property type="component" value="Unassembled WGS sequence"/>
</dbReference>
<dbReference type="Gene3D" id="3.40.50.300">
    <property type="entry name" value="P-loop containing nucleotide triphosphate hydrolases"/>
    <property type="match status" value="1"/>
</dbReference>
<dbReference type="PROSITE" id="PS51721">
    <property type="entry name" value="G_CP"/>
    <property type="match status" value="1"/>
</dbReference>
<dbReference type="GO" id="GO:0005525">
    <property type="term" value="F:GTP binding"/>
    <property type="evidence" value="ECO:0007669"/>
    <property type="project" value="UniProtKB-KW"/>
</dbReference>
<accession>S9URE9</accession>
<evidence type="ECO:0000256" key="2">
    <source>
        <dbReference type="ARBA" id="ARBA00023134"/>
    </source>
</evidence>
<dbReference type="SUPFAM" id="SSF52540">
    <property type="entry name" value="P-loop containing nucleoside triphosphate hydrolases"/>
    <property type="match status" value="1"/>
</dbReference>
<dbReference type="PANTHER" id="PTHR11089">
    <property type="entry name" value="GTP-BINDING PROTEIN-RELATED"/>
    <property type="match status" value="1"/>
</dbReference>
<dbReference type="PANTHER" id="PTHR11089:SF30">
    <property type="entry name" value="GUANINE NUCLEOTIDE-BINDING PROTEIN-LIKE 3 HOMOLOG"/>
    <property type="match status" value="1"/>
</dbReference>
<feature type="compositionally biased region" description="Polar residues" evidence="3">
    <location>
        <begin position="38"/>
        <end position="47"/>
    </location>
</feature>
<evidence type="ECO:0000259" key="4">
    <source>
        <dbReference type="PROSITE" id="PS51721"/>
    </source>
</evidence>
<feature type="compositionally biased region" description="Basic and acidic residues" evidence="3">
    <location>
        <begin position="27"/>
        <end position="37"/>
    </location>
</feature>
<gene>
    <name evidence="6" type="ORF">STCU_02165</name>
    <name evidence="5" type="ORF">STCU_03480</name>
</gene>